<feature type="signal peptide" evidence="2">
    <location>
        <begin position="1"/>
        <end position="22"/>
    </location>
</feature>
<keyword evidence="1" id="KW-1133">Transmembrane helix</keyword>
<dbReference type="Pfam" id="PF18895">
    <property type="entry name" value="T4SS_pilin"/>
    <property type="match status" value="1"/>
</dbReference>
<feature type="transmembrane region" description="Helical" evidence="1">
    <location>
        <begin position="89"/>
        <end position="110"/>
    </location>
</feature>
<keyword evidence="2" id="KW-0732">Signal</keyword>
<accession>A0A1G2KMY6</accession>
<comment type="caution">
    <text evidence="3">The sequence shown here is derived from an EMBL/GenBank/DDBJ whole genome shotgun (WGS) entry which is preliminary data.</text>
</comment>
<dbReference type="InterPro" id="IPR043993">
    <property type="entry name" value="T4SS_pilin"/>
</dbReference>
<feature type="transmembrane region" description="Helical" evidence="1">
    <location>
        <begin position="53"/>
        <end position="77"/>
    </location>
</feature>
<evidence type="ECO:0008006" key="5">
    <source>
        <dbReference type="Google" id="ProtNLM"/>
    </source>
</evidence>
<proteinExistence type="predicted"/>
<dbReference type="Proteomes" id="UP000177362">
    <property type="component" value="Unassembled WGS sequence"/>
</dbReference>
<organism evidence="3 4">
    <name type="scientific">Candidatus Sungbacteria bacterium RIFCSPHIGHO2_02_FULL_49_12</name>
    <dbReference type="NCBI Taxonomy" id="1802271"/>
    <lineage>
        <taxon>Bacteria</taxon>
        <taxon>Candidatus Sungiibacteriota</taxon>
    </lineage>
</organism>
<dbReference type="STRING" id="1802271.A3C11_01895"/>
<evidence type="ECO:0000256" key="2">
    <source>
        <dbReference type="SAM" id="SignalP"/>
    </source>
</evidence>
<evidence type="ECO:0000313" key="3">
    <source>
        <dbReference type="EMBL" id="OHA00634.1"/>
    </source>
</evidence>
<gene>
    <name evidence="3" type="ORF">A3C11_01895</name>
</gene>
<feature type="chain" id="PRO_5009583415" description="Conjugal transfer protein TrbC" evidence="2">
    <location>
        <begin position="23"/>
        <end position="116"/>
    </location>
</feature>
<sequence>MKRILSYIASFAVTSAPLVTLAQQQGQIPGYLPVPNIVTSTEFVNRIGTIANIVGSVLMGIAVIMILVAGYFFLTAGGSEDKITTARGYLVYALVGVAVALLAFALPAVIRSFLGA</sequence>
<keyword evidence="1" id="KW-0812">Transmembrane</keyword>
<evidence type="ECO:0000313" key="4">
    <source>
        <dbReference type="Proteomes" id="UP000177362"/>
    </source>
</evidence>
<name>A0A1G2KMY6_9BACT</name>
<protein>
    <recommendedName>
        <fullName evidence="5">Conjugal transfer protein TrbC</fullName>
    </recommendedName>
</protein>
<dbReference type="EMBL" id="MHQJ01000041">
    <property type="protein sequence ID" value="OHA00634.1"/>
    <property type="molecule type" value="Genomic_DNA"/>
</dbReference>
<evidence type="ECO:0000256" key="1">
    <source>
        <dbReference type="SAM" id="Phobius"/>
    </source>
</evidence>
<dbReference type="AlphaFoldDB" id="A0A1G2KMY6"/>
<reference evidence="3 4" key="1">
    <citation type="journal article" date="2016" name="Nat. Commun.">
        <title>Thousands of microbial genomes shed light on interconnected biogeochemical processes in an aquifer system.</title>
        <authorList>
            <person name="Anantharaman K."/>
            <person name="Brown C.T."/>
            <person name="Hug L.A."/>
            <person name="Sharon I."/>
            <person name="Castelle C.J."/>
            <person name="Probst A.J."/>
            <person name="Thomas B.C."/>
            <person name="Singh A."/>
            <person name="Wilkins M.J."/>
            <person name="Karaoz U."/>
            <person name="Brodie E.L."/>
            <person name="Williams K.H."/>
            <person name="Hubbard S.S."/>
            <person name="Banfield J.F."/>
        </authorList>
    </citation>
    <scope>NUCLEOTIDE SEQUENCE [LARGE SCALE GENOMIC DNA]</scope>
</reference>
<keyword evidence="1" id="KW-0472">Membrane</keyword>